<dbReference type="FunFam" id="3.40.50.300:FF:000421">
    <property type="entry name" value="Branched-chain amino acid ABC transporter ATP-binding protein"/>
    <property type="match status" value="1"/>
</dbReference>
<evidence type="ECO:0000256" key="1">
    <source>
        <dbReference type="ARBA" id="ARBA00004651"/>
    </source>
</evidence>
<comment type="caution">
    <text evidence="11">The sequence shown here is derived from an EMBL/GenBank/DDBJ whole genome shotgun (WGS) entry which is preliminary data.</text>
</comment>
<dbReference type="CDD" id="cd03219">
    <property type="entry name" value="ABC_Mj1267_LivG_branched"/>
    <property type="match status" value="1"/>
</dbReference>
<evidence type="ECO:0000256" key="9">
    <source>
        <dbReference type="SAM" id="Phobius"/>
    </source>
</evidence>
<evidence type="ECO:0000256" key="5">
    <source>
        <dbReference type="ARBA" id="ARBA00022741"/>
    </source>
</evidence>
<dbReference type="GO" id="GO:0005524">
    <property type="term" value="F:ATP binding"/>
    <property type="evidence" value="ECO:0007669"/>
    <property type="project" value="UniProtKB-KW"/>
</dbReference>
<keyword evidence="6 11" id="KW-0067">ATP-binding</keyword>
<dbReference type="SMART" id="SM00382">
    <property type="entry name" value="AAA"/>
    <property type="match status" value="1"/>
</dbReference>
<dbReference type="InterPro" id="IPR051120">
    <property type="entry name" value="ABC_AA/LPS_Transport"/>
</dbReference>
<evidence type="ECO:0000256" key="2">
    <source>
        <dbReference type="ARBA" id="ARBA00022448"/>
    </source>
</evidence>
<evidence type="ECO:0000256" key="4">
    <source>
        <dbReference type="ARBA" id="ARBA00022692"/>
    </source>
</evidence>
<evidence type="ECO:0000313" key="11">
    <source>
        <dbReference type="EMBL" id="RJF72123.1"/>
    </source>
</evidence>
<keyword evidence="12" id="KW-1185">Reference proteome</keyword>
<dbReference type="SUPFAM" id="SSF52540">
    <property type="entry name" value="P-loop containing nucleoside triphosphate hydrolases"/>
    <property type="match status" value="1"/>
</dbReference>
<protein>
    <submittedName>
        <fullName evidence="11">ATP-binding cassette domain-containing protein</fullName>
    </submittedName>
</protein>
<feature type="transmembrane region" description="Helical" evidence="9">
    <location>
        <begin position="216"/>
        <end position="234"/>
    </location>
</feature>
<dbReference type="Proteomes" id="UP000286287">
    <property type="component" value="Unassembled WGS sequence"/>
</dbReference>
<dbReference type="Pfam" id="PF02653">
    <property type="entry name" value="BPD_transp_2"/>
    <property type="match status" value="1"/>
</dbReference>
<accession>A0A418V7Q1</accession>
<sequence length="609" mass="65806">MISRAVSSNPPRFTPRVMLGAGLFVLALVLPLILPLFKVTVMTNIMIFAIVAIGLVLLTGVIGLTSFGHAAFMGVGAYATALISTKYGLSPWIGLPVGLLATALVAWTLGLVTLRMSGHYLPLATIAWGMSLFYIFGNTPALGGFTGITDIPPISIFGTPLTSPRQYAYLTLFFLAIVMTLTAFLLQSRVGRAMRALRGGPVVAEAFGVNNFRMKVEVFVVSAVFASLAGWLYAHSQRFVNPTPFSVSEGINYLFMAVVGGINYILGGIFGATLITQLREWLQDWLPKLLKAQGNFETIVFGILVILTLQFARRGLWPLIERFLPQDRIRILPQDSHLPERPKPAPGTPLLSVRNALKQFGGLKAVNDVSFDLHAGEILGLIGPNGAGKSTMFNLVTGVNPATSGQITFGGKEIGQADAGTIHRLGMARTFQHVHLLPDLTLLENTMMGGYARAKAGLFQSMLHLERAEEAALQHEALKQLERVGLGDQAFELAGNLALGQQRILEVARALVADPTLLLLDEPAAGLRYGEKQELSALLKRLRDEGVTILIVEHDMDLVMNLVDRLVVMNYGQKLAEGTPAEIRQNKDVREAYLGVDMTEDSAVAGGAA</sequence>
<comment type="subcellular location">
    <subcellularLocation>
        <location evidence="1">Cell membrane</location>
        <topology evidence="1">Multi-pass membrane protein</topology>
    </subcellularLocation>
</comment>
<dbReference type="InterPro" id="IPR003593">
    <property type="entry name" value="AAA+_ATPase"/>
</dbReference>
<evidence type="ECO:0000256" key="6">
    <source>
        <dbReference type="ARBA" id="ARBA00022840"/>
    </source>
</evidence>
<keyword evidence="2" id="KW-0813">Transport</keyword>
<evidence type="ECO:0000313" key="12">
    <source>
        <dbReference type="Proteomes" id="UP000286287"/>
    </source>
</evidence>
<evidence type="ECO:0000259" key="10">
    <source>
        <dbReference type="PROSITE" id="PS50893"/>
    </source>
</evidence>
<feature type="domain" description="ABC transporter" evidence="10">
    <location>
        <begin position="351"/>
        <end position="596"/>
    </location>
</feature>
<organism evidence="11 12">
    <name type="scientific">Deinococcus cavernae</name>
    <dbReference type="NCBI Taxonomy" id="2320857"/>
    <lineage>
        <taxon>Bacteria</taxon>
        <taxon>Thermotogati</taxon>
        <taxon>Deinococcota</taxon>
        <taxon>Deinococci</taxon>
        <taxon>Deinococcales</taxon>
        <taxon>Deinococcaceae</taxon>
        <taxon>Deinococcus</taxon>
    </lineage>
</organism>
<evidence type="ECO:0000256" key="8">
    <source>
        <dbReference type="ARBA" id="ARBA00023136"/>
    </source>
</evidence>
<dbReference type="GO" id="GO:0016887">
    <property type="term" value="F:ATP hydrolysis activity"/>
    <property type="evidence" value="ECO:0007669"/>
    <property type="project" value="InterPro"/>
</dbReference>
<feature type="transmembrane region" description="Helical" evidence="9">
    <location>
        <begin position="167"/>
        <end position="186"/>
    </location>
</feature>
<keyword evidence="4 9" id="KW-0812">Transmembrane</keyword>
<dbReference type="Pfam" id="PF00005">
    <property type="entry name" value="ABC_tran"/>
    <property type="match status" value="1"/>
</dbReference>
<feature type="transmembrane region" description="Helical" evidence="9">
    <location>
        <begin position="92"/>
        <end position="112"/>
    </location>
</feature>
<dbReference type="AlphaFoldDB" id="A0A418V7Q1"/>
<dbReference type="Pfam" id="PF12399">
    <property type="entry name" value="BCA_ABC_TP_C"/>
    <property type="match status" value="1"/>
</dbReference>
<reference evidence="11 12" key="1">
    <citation type="submission" date="2018-09" db="EMBL/GenBank/DDBJ databases">
        <authorList>
            <person name="Zhu H."/>
        </authorList>
    </citation>
    <scope>NUCLEOTIDE SEQUENCE [LARGE SCALE GENOMIC DNA]</scope>
    <source>
        <strain evidence="11 12">K2S05-167</strain>
    </source>
</reference>
<feature type="transmembrane region" description="Helical" evidence="9">
    <location>
        <begin position="17"/>
        <end position="37"/>
    </location>
</feature>
<dbReference type="InterPro" id="IPR001851">
    <property type="entry name" value="ABC_transp_permease"/>
</dbReference>
<keyword evidence="8 9" id="KW-0472">Membrane</keyword>
<dbReference type="Gene3D" id="3.40.50.300">
    <property type="entry name" value="P-loop containing nucleotide triphosphate hydrolases"/>
    <property type="match status" value="1"/>
</dbReference>
<dbReference type="CDD" id="cd06581">
    <property type="entry name" value="TM_PBP1_LivM_like"/>
    <property type="match status" value="1"/>
</dbReference>
<keyword evidence="7 9" id="KW-1133">Transmembrane helix</keyword>
<dbReference type="OrthoDB" id="60490at2"/>
<evidence type="ECO:0000256" key="7">
    <source>
        <dbReference type="ARBA" id="ARBA00022989"/>
    </source>
</evidence>
<keyword evidence="5" id="KW-0547">Nucleotide-binding</keyword>
<keyword evidence="3" id="KW-1003">Cell membrane</keyword>
<dbReference type="PANTHER" id="PTHR45772:SF2">
    <property type="entry name" value="ABC TRANSPORTER ATP-BINDING PROTEIN"/>
    <property type="match status" value="1"/>
</dbReference>
<feature type="transmembrane region" description="Helical" evidence="9">
    <location>
        <begin position="296"/>
        <end position="312"/>
    </location>
</feature>
<dbReference type="PROSITE" id="PS50893">
    <property type="entry name" value="ABC_TRANSPORTER_2"/>
    <property type="match status" value="1"/>
</dbReference>
<dbReference type="GO" id="GO:0005886">
    <property type="term" value="C:plasma membrane"/>
    <property type="evidence" value="ECO:0007669"/>
    <property type="project" value="UniProtKB-SubCell"/>
</dbReference>
<dbReference type="InterPro" id="IPR043428">
    <property type="entry name" value="LivM-like"/>
</dbReference>
<name>A0A418V7Q1_9DEIO</name>
<gene>
    <name evidence="11" type="ORF">D3875_11745</name>
</gene>
<feature type="transmembrane region" description="Helical" evidence="9">
    <location>
        <begin position="44"/>
        <end position="72"/>
    </location>
</feature>
<dbReference type="InterPro" id="IPR032823">
    <property type="entry name" value="BCA_ABC_TP_C"/>
</dbReference>
<dbReference type="RefSeq" id="WP_119763943.1">
    <property type="nucleotide sequence ID" value="NZ_QYUJ01000014.1"/>
</dbReference>
<dbReference type="InterPro" id="IPR003439">
    <property type="entry name" value="ABC_transporter-like_ATP-bd"/>
</dbReference>
<dbReference type="EMBL" id="QYUJ01000014">
    <property type="protein sequence ID" value="RJF72123.1"/>
    <property type="molecule type" value="Genomic_DNA"/>
</dbReference>
<dbReference type="InterPro" id="IPR027417">
    <property type="entry name" value="P-loop_NTPase"/>
</dbReference>
<feature type="transmembrane region" description="Helical" evidence="9">
    <location>
        <begin position="254"/>
        <end position="275"/>
    </location>
</feature>
<evidence type="ECO:0000256" key="3">
    <source>
        <dbReference type="ARBA" id="ARBA00022475"/>
    </source>
</evidence>
<proteinExistence type="predicted"/>
<dbReference type="PANTHER" id="PTHR45772">
    <property type="entry name" value="CONSERVED COMPONENT OF ABC TRANSPORTER FOR NATURAL AMINO ACIDS-RELATED"/>
    <property type="match status" value="1"/>
</dbReference>
<dbReference type="GO" id="GO:0015658">
    <property type="term" value="F:branched-chain amino acid transmembrane transporter activity"/>
    <property type="evidence" value="ECO:0007669"/>
    <property type="project" value="InterPro"/>
</dbReference>